<keyword evidence="5" id="KW-1185">Reference proteome</keyword>
<feature type="region of interest" description="Disordered" evidence="1">
    <location>
        <begin position="27"/>
        <end position="77"/>
    </location>
</feature>
<evidence type="ECO:0008006" key="6">
    <source>
        <dbReference type="Google" id="ProtNLM"/>
    </source>
</evidence>
<evidence type="ECO:0000313" key="4">
    <source>
        <dbReference type="Proteomes" id="UP000234166"/>
    </source>
</evidence>
<feature type="compositionally biased region" description="Polar residues" evidence="1">
    <location>
        <begin position="33"/>
        <end position="71"/>
    </location>
</feature>
<evidence type="ECO:0000313" key="2">
    <source>
        <dbReference type="EMBL" id="SON75811.1"/>
    </source>
</evidence>
<accession>A0AB38DUU1</accession>
<dbReference type="Proteomes" id="UP000234166">
    <property type="component" value="Unassembled WGS sequence"/>
</dbReference>
<comment type="caution">
    <text evidence="3">The sequence shown here is derived from an EMBL/GenBank/DDBJ whole genome shotgun (WGS) entry which is preliminary data.</text>
</comment>
<evidence type="ECO:0000313" key="3">
    <source>
        <dbReference type="EMBL" id="SON77264.1"/>
    </source>
</evidence>
<organism evidence="3 4">
    <name type="scientific">Xanthomonas campestris pv. phaseoli</name>
    <dbReference type="NCBI Taxonomy" id="317013"/>
    <lineage>
        <taxon>Bacteria</taxon>
        <taxon>Pseudomonadati</taxon>
        <taxon>Pseudomonadota</taxon>
        <taxon>Gammaproteobacteria</taxon>
        <taxon>Lysobacterales</taxon>
        <taxon>Lysobacteraceae</taxon>
        <taxon>Xanthomonas</taxon>
    </lineage>
</organism>
<dbReference type="RefSeq" id="WP_127446496.1">
    <property type="nucleotide sequence ID" value="NZ_CP012048.1"/>
</dbReference>
<dbReference type="EMBL" id="OCYS01000007">
    <property type="protein sequence ID" value="SON77264.1"/>
    <property type="molecule type" value="Genomic_DNA"/>
</dbReference>
<gene>
    <name evidence="2" type="ORF">XAP6984_1060005</name>
    <name evidence="3" type="ORF">XAP7430_1040005</name>
</gene>
<proteinExistence type="predicted"/>
<evidence type="ECO:0000256" key="1">
    <source>
        <dbReference type="SAM" id="MobiDB-lite"/>
    </source>
</evidence>
<dbReference type="AlphaFoldDB" id="A0AB38DUU1"/>
<dbReference type="Proteomes" id="UP000234181">
    <property type="component" value="Unassembled WGS sequence"/>
</dbReference>
<name>A0AB38DUU1_XANCH</name>
<evidence type="ECO:0000313" key="5">
    <source>
        <dbReference type="Proteomes" id="UP000234181"/>
    </source>
</evidence>
<dbReference type="EMBL" id="OCYT01000009">
    <property type="protein sequence ID" value="SON75811.1"/>
    <property type="molecule type" value="Genomic_DNA"/>
</dbReference>
<protein>
    <recommendedName>
        <fullName evidence="6">Secreted protein</fullName>
    </recommendedName>
</protein>
<reference evidence="4 5" key="1">
    <citation type="submission" date="2017-10" db="EMBL/GenBank/DDBJ databases">
        <authorList>
            <person name="Regsiter A."/>
            <person name="William W."/>
        </authorList>
    </citation>
    <scope>NUCLEOTIDE SEQUENCE [LARGE SCALE GENOMIC DNA]</scope>
    <source>
        <strain evidence="2 5">CFBP6984</strain>
        <strain evidence="3 4">CFBP7430</strain>
    </source>
</reference>
<sequence length="196" mass="21182">MIKSSKIFNFFLILGLPFIGACKEDSSQKEAVASQSQDSQQKINNSASKPESSMVSEPSQSLSVAEQNANAGPNPESVDIKKIAAGLKEGMPYGDLRKSVISGNWRPKEHPECKKNVIGDDFESICSKNPKQCAVCDELPELDVCSGDGHCITEFSSSDGSKVLKVSTYGEIQDGLVDGSESRLFVSWWDVSPKAD</sequence>
<dbReference type="PROSITE" id="PS51257">
    <property type="entry name" value="PROKAR_LIPOPROTEIN"/>
    <property type="match status" value="1"/>
</dbReference>